<comment type="function">
    <text evidence="1">Plays a role in synthesis, processing and/or stability of 23S rRNA.</text>
</comment>
<gene>
    <name evidence="6" type="ORF">GEV47_13590</name>
</gene>
<accession>A0A843YUN4</accession>
<evidence type="ECO:0000313" key="7">
    <source>
        <dbReference type="Proteomes" id="UP000451565"/>
    </source>
</evidence>
<dbReference type="EMBL" id="WINI01000007">
    <property type="protein sequence ID" value="MQR01707.1"/>
    <property type="molecule type" value="Genomic_DNA"/>
</dbReference>
<comment type="similarity">
    <text evidence="2">Belongs to the DUF177 domain family.</text>
</comment>
<dbReference type="GO" id="GO:0042254">
    <property type="term" value="P:ribosome biogenesis"/>
    <property type="evidence" value="ECO:0007669"/>
    <property type="project" value="UniProtKB-KW"/>
</dbReference>
<proteinExistence type="inferred from homology"/>
<evidence type="ECO:0000256" key="1">
    <source>
        <dbReference type="ARBA" id="ARBA00002868"/>
    </source>
</evidence>
<dbReference type="Proteomes" id="UP000451565">
    <property type="component" value="Unassembled WGS sequence"/>
</dbReference>
<comment type="caution">
    <text evidence="6">The sequence shown here is derived from an EMBL/GenBank/DDBJ whole genome shotgun (WGS) entry which is preliminary data.</text>
</comment>
<evidence type="ECO:0000256" key="2">
    <source>
        <dbReference type="ARBA" id="ARBA00010740"/>
    </source>
</evidence>
<reference evidence="6 7" key="1">
    <citation type="submission" date="2019-10" db="EMBL/GenBank/DDBJ databases">
        <title>Glaciimonas soli sp. nov., a psychrophilic bacterium isolated from the forest soil of a high elevation mountain in Taiwan.</title>
        <authorList>
            <person name="Wang L.-T."/>
            <person name="Shieh W.Y."/>
        </authorList>
    </citation>
    <scope>NUCLEOTIDE SEQUENCE [LARGE SCALE GENOMIC DNA]</scope>
    <source>
        <strain evidence="6 7">GS1</strain>
    </source>
</reference>
<protein>
    <recommendedName>
        <fullName evidence="3">Large ribosomal RNA subunit accumulation protein YceD</fullName>
    </recommendedName>
    <alternativeName>
        <fullName evidence="5">23S rRNA accumulation protein YceD</fullName>
    </alternativeName>
</protein>
<evidence type="ECO:0000256" key="3">
    <source>
        <dbReference type="ARBA" id="ARBA00015716"/>
    </source>
</evidence>
<dbReference type="InterPro" id="IPR003772">
    <property type="entry name" value="YceD"/>
</dbReference>
<keyword evidence="7" id="KW-1185">Reference proteome</keyword>
<dbReference type="AlphaFoldDB" id="A0A843YUN4"/>
<dbReference type="OrthoDB" id="5297600at2"/>
<dbReference type="RefSeq" id="WP_153235301.1">
    <property type="nucleotide sequence ID" value="NZ_WINI01000007.1"/>
</dbReference>
<keyword evidence="4" id="KW-0690">Ribosome biogenesis</keyword>
<evidence type="ECO:0000313" key="6">
    <source>
        <dbReference type="EMBL" id="MQR01707.1"/>
    </source>
</evidence>
<dbReference type="PANTHER" id="PTHR38099:SF1">
    <property type="entry name" value="LARGE RIBOSOMAL RNA SUBUNIT ACCUMULATION PROTEIN YCED"/>
    <property type="match status" value="1"/>
</dbReference>
<evidence type="ECO:0000256" key="4">
    <source>
        <dbReference type="ARBA" id="ARBA00022517"/>
    </source>
</evidence>
<organism evidence="6 7">
    <name type="scientific">Glaciimonas soli</name>
    <dbReference type="NCBI Taxonomy" id="2590999"/>
    <lineage>
        <taxon>Bacteria</taxon>
        <taxon>Pseudomonadati</taxon>
        <taxon>Pseudomonadota</taxon>
        <taxon>Betaproteobacteria</taxon>
        <taxon>Burkholderiales</taxon>
        <taxon>Oxalobacteraceae</taxon>
        <taxon>Glaciimonas</taxon>
    </lineage>
</organism>
<dbReference type="GO" id="GO:0005829">
    <property type="term" value="C:cytosol"/>
    <property type="evidence" value="ECO:0007669"/>
    <property type="project" value="TreeGrafter"/>
</dbReference>
<dbReference type="Pfam" id="PF02620">
    <property type="entry name" value="YceD"/>
    <property type="match status" value="1"/>
</dbReference>
<evidence type="ECO:0000256" key="5">
    <source>
        <dbReference type="ARBA" id="ARBA00031841"/>
    </source>
</evidence>
<dbReference type="InterPro" id="IPR039255">
    <property type="entry name" value="YceD_bac"/>
</dbReference>
<name>A0A843YUN4_9BURK</name>
<sequence>MTTTYNIDPFDYSRLKERREGEIAVSKLHRLAGEAADNSGVLSWALVGGVDHLGHAQLTISVSGTVQMMCQRCLTPYAFEIDSESVLILAKDDASADEIEVMLDNDQVDVVVVSEIKDILQLVEDEALLEIPPSPKHEVCPDASALEALKAVKKESPFAALKNLK</sequence>
<dbReference type="PANTHER" id="PTHR38099">
    <property type="entry name" value="LARGE RIBOSOMAL RNA SUBUNIT ACCUMULATION PROTEIN YCED"/>
    <property type="match status" value="1"/>
</dbReference>